<dbReference type="InParanoid" id="Q5AVH8"/>
<keyword evidence="7 9" id="KW-1133">Transmembrane helix</keyword>
<proteinExistence type="inferred from homology"/>
<dbReference type="GO" id="GO:0015031">
    <property type="term" value="P:protein transport"/>
    <property type="evidence" value="ECO:0007669"/>
    <property type="project" value="UniProtKB-KW"/>
</dbReference>
<reference evidence="11" key="2">
    <citation type="journal article" date="2009" name="Fungal Genet. Biol.">
        <title>The 2008 update of the Aspergillus nidulans genome annotation: a community effort.</title>
        <authorList>
            <person name="Wortman J.R."/>
            <person name="Gilsenan J.M."/>
            <person name="Joardar V."/>
            <person name="Deegan J."/>
            <person name="Clutterbuck J."/>
            <person name="Andersen M.R."/>
            <person name="Archer D."/>
            <person name="Bencina M."/>
            <person name="Braus G."/>
            <person name="Coutinho P."/>
            <person name="von Dohren H."/>
            <person name="Doonan J."/>
            <person name="Driessen A.J."/>
            <person name="Durek P."/>
            <person name="Espeso E."/>
            <person name="Fekete E."/>
            <person name="Flipphi M."/>
            <person name="Estrada C.G."/>
            <person name="Geysens S."/>
            <person name="Goldman G."/>
            <person name="de Groot P.W."/>
            <person name="Hansen K."/>
            <person name="Harris S.D."/>
            <person name="Heinekamp T."/>
            <person name="Helmstaedt K."/>
            <person name="Henrissat B."/>
            <person name="Hofmann G."/>
            <person name="Homan T."/>
            <person name="Horio T."/>
            <person name="Horiuchi H."/>
            <person name="James S."/>
            <person name="Jones M."/>
            <person name="Karaffa L."/>
            <person name="Karanyi Z."/>
            <person name="Kato M."/>
            <person name="Keller N."/>
            <person name="Kelly D.E."/>
            <person name="Kiel J.A."/>
            <person name="Kim J.M."/>
            <person name="van der Klei I.J."/>
            <person name="Klis F.M."/>
            <person name="Kovalchuk A."/>
            <person name="Krasevec N."/>
            <person name="Kubicek C.P."/>
            <person name="Liu B."/>
            <person name="Maccabe A."/>
            <person name="Meyer V."/>
            <person name="Mirabito P."/>
            <person name="Miskei M."/>
            <person name="Mos M."/>
            <person name="Mullins J."/>
            <person name="Nelson D.R."/>
            <person name="Nielsen J."/>
            <person name="Oakley B.R."/>
            <person name="Osmani S.A."/>
            <person name="Pakula T."/>
            <person name="Paszewski A."/>
            <person name="Paulsen I."/>
            <person name="Pilsyk S."/>
            <person name="Pocsi I."/>
            <person name="Punt P.J."/>
            <person name="Ram A.F."/>
            <person name="Ren Q."/>
            <person name="Robellet X."/>
            <person name="Robson G."/>
            <person name="Seiboth B."/>
            <person name="van Solingen P."/>
            <person name="Specht T."/>
            <person name="Sun J."/>
            <person name="Taheri-Talesh N."/>
            <person name="Takeshita N."/>
            <person name="Ussery D."/>
            <person name="vanKuyk P.A."/>
            <person name="Visser H."/>
            <person name="van de Vondervoort P.J."/>
            <person name="de Vries R.P."/>
            <person name="Walton J."/>
            <person name="Xiang X."/>
            <person name="Xiong Y."/>
            <person name="Zeng A.P."/>
            <person name="Brandt B.W."/>
            <person name="Cornell M.J."/>
            <person name="van den Hondel C.A."/>
            <person name="Visser J."/>
            <person name="Oliver S.G."/>
            <person name="Turner G."/>
        </authorList>
    </citation>
    <scope>GENOME REANNOTATION</scope>
    <source>
        <strain evidence="11">FGSC A4 / ATCC 38163 / CBS 112.46 / NRRL 194 / M139</strain>
    </source>
</reference>
<keyword evidence="6" id="KW-0653">Protein transport</keyword>
<comment type="similarity">
    <text evidence="2">Belongs to the oligopeptide OPT transporter family.</text>
</comment>
<feature type="transmembrane region" description="Helical" evidence="9">
    <location>
        <begin position="389"/>
        <end position="406"/>
    </location>
</feature>
<dbReference type="GeneID" id="2869523"/>
<dbReference type="Proteomes" id="UP000000560">
    <property type="component" value="Chromosome IV"/>
</dbReference>
<dbReference type="OrthoDB" id="9986677at2759"/>
<dbReference type="AlphaFoldDB" id="Q5AVH8"/>
<dbReference type="PANTHER" id="PTHR22601">
    <property type="entry name" value="ISP4 LIKE PROTEIN"/>
    <property type="match status" value="1"/>
</dbReference>
<dbReference type="EMBL" id="BN001304">
    <property type="protein sequence ID" value="CBF79935.1"/>
    <property type="molecule type" value="Genomic_DNA"/>
</dbReference>
<evidence type="ECO:0000313" key="11">
    <source>
        <dbReference type="Proteomes" id="UP000000560"/>
    </source>
</evidence>
<feature type="transmembrane region" description="Helical" evidence="9">
    <location>
        <begin position="602"/>
        <end position="628"/>
    </location>
</feature>
<feature type="transmembrane region" description="Helical" evidence="9">
    <location>
        <begin position="648"/>
        <end position="671"/>
    </location>
</feature>
<feature type="transmembrane region" description="Helical" evidence="9">
    <location>
        <begin position="318"/>
        <end position="338"/>
    </location>
</feature>
<feature type="transmembrane region" description="Helical" evidence="9">
    <location>
        <begin position="288"/>
        <end position="306"/>
    </location>
</feature>
<dbReference type="InterPro" id="IPR004648">
    <property type="entry name" value="Oligpept_transpt"/>
</dbReference>
<keyword evidence="11" id="KW-1185">Reference proteome</keyword>
<dbReference type="InterPro" id="IPR004813">
    <property type="entry name" value="OPT"/>
</dbReference>
<evidence type="ECO:0000256" key="5">
    <source>
        <dbReference type="ARBA" id="ARBA00022856"/>
    </source>
</evidence>
<dbReference type="KEGG" id="ani:ANIA_07702"/>
<accession>Q5AVH8</accession>
<dbReference type="eggNOG" id="KOG2262">
    <property type="taxonomic scope" value="Eukaryota"/>
</dbReference>
<evidence type="ECO:0000256" key="8">
    <source>
        <dbReference type="ARBA" id="ARBA00023136"/>
    </source>
</evidence>
<dbReference type="OMA" id="QLAYRII"/>
<evidence type="ECO:0000256" key="4">
    <source>
        <dbReference type="ARBA" id="ARBA00022692"/>
    </source>
</evidence>
<evidence type="ECO:0000256" key="7">
    <source>
        <dbReference type="ARBA" id="ARBA00022989"/>
    </source>
</evidence>
<dbReference type="GO" id="GO:0035673">
    <property type="term" value="F:oligopeptide transmembrane transporter activity"/>
    <property type="evidence" value="ECO:0000318"/>
    <property type="project" value="GO_Central"/>
</dbReference>
<evidence type="ECO:0000313" key="10">
    <source>
        <dbReference type="EMBL" id="CBF79935.1"/>
    </source>
</evidence>
<sequence length="695" mass="78129">MAQFTVRRGAEAQQNDKDICSSAFKACSKLTKPAQLHGAEELSAEKVQSPETEAYTEADSADESQYYFDSAEFKNIPDLVRTVVGFEDDPSLPVLTFRSILLSAISCTLGSIVSQLTYFRTTTAPFPVFFVIQASDPLDRFLARILPAYKVPLGRVSFSLNPGPWSPKEHAIVGIAANAGSRGQWANYAYQTRAHLYSGLHSPQWAYPVRATLIDDPEFIFPLSLQQVTLYRSMDTRNRTGKKRALDQMKVFWILLLATFVWQFLPEYLFPFVASLAPLCWIASRNHMVNFIGAGRGGMGLLNITLNWSNIASVVITYLYSVQAIICLAFVLTCWILIPIADSGKLWGSPAYDIMSNGVFQKNGSAYPFNDLSKLVRSLTIEAEDNREWAALTLVPIVMLFGIVVSKKIYMPIWTYFVALGFGAAAMLPMSFVYAMPGFSIKVGYLNELIYGYMIEAKGSSRHPLGQLAYRIISGNVWYDARTVLEDQKIGHYLHLPPRQVVGIQIIANMLALPVNYGVTRWVLATKFEYVSGQKTDPLVQWTGHEFQSYNTAGIQYALVGPKKLFASDFFRPILWGFLAGAVAPILMWLLHRRFPRARFDLWNTTIFFASAAVFYGNLSTGPFTTFLVGTFTNFYLFRYRRVFWNKWAYISGAATDTGFNANLLFIFIFLGSTGTKMVHWWGNNADSVERCFAL</sequence>
<feature type="transmembrane region" description="Helical" evidence="9">
    <location>
        <begin position="413"/>
        <end position="436"/>
    </location>
</feature>
<evidence type="ECO:0000256" key="2">
    <source>
        <dbReference type="ARBA" id="ARBA00008807"/>
    </source>
</evidence>
<keyword evidence="8 9" id="KW-0472">Membrane</keyword>
<dbReference type="Pfam" id="PF03169">
    <property type="entry name" value="OPT"/>
    <property type="match status" value="2"/>
</dbReference>
<protein>
    <submittedName>
        <fullName evidence="10">Oligopeptide transporter, putative (AFU_orthologue AFUA_6G03140)</fullName>
    </submittedName>
</protein>
<keyword evidence="3" id="KW-0813">Transport</keyword>
<evidence type="ECO:0000256" key="1">
    <source>
        <dbReference type="ARBA" id="ARBA00004141"/>
    </source>
</evidence>
<feature type="transmembrane region" description="Helical" evidence="9">
    <location>
        <begin position="570"/>
        <end position="590"/>
    </location>
</feature>
<accession>C8VC64</accession>
<name>Q5AVH8_EMENI</name>
<keyword evidence="4 9" id="KW-0812">Transmembrane</keyword>
<evidence type="ECO:0000256" key="3">
    <source>
        <dbReference type="ARBA" id="ARBA00022448"/>
    </source>
</evidence>
<dbReference type="RefSeq" id="XP_680971.1">
    <property type="nucleotide sequence ID" value="XM_675879.1"/>
</dbReference>
<organism evidence="10 11">
    <name type="scientific">Emericella nidulans (strain FGSC A4 / ATCC 38163 / CBS 112.46 / NRRL 194 / M139)</name>
    <name type="common">Aspergillus nidulans</name>
    <dbReference type="NCBI Taxonomy" id="227321"/>
    <lineage>
        <taxon>Eukaryota</taxon>
        <taxon>Fungi</taxon>
        <taxon>Dikarya</taxon>
        <taxon>Ascomycota</taxon>
        <taxon>Pezizomycotina</taxon>
        <taxon>Eurotiomycetes</taxon>
        <taxon>Eurotiomycetidae</taxon>
        <taxon>Eurotiales</taxon>
        <taxon>Aspergillaceae</taxon>
        <taxon>Aspergillus</taxon>
        <taxon>Aspergillus subgen. Nidulantes</taxon>
    </lineage>
</organism>
<evidence type="ECO:0000256" key="6">
    <source>
        <dbReference type="ARBA" id="ARBA00022927"/>
    </source>
</evidence>
<evidence type="ECO:0000256" key="9">
    <source>
        <dbReference type="SAM" id="Phobius"/>
    </source>
</evidence>
<dbReference type="GO" id="GO:0005886">
    <property type="term" value="C:plasma membrane"/>
    <property type="evidence" value="ECO:0000318"/>
    <property type="project" value="GO_Central"/>
</dbReference>
<dbReference type="HOGENOM" id="CLU_004965_3_2_1"/>
<gene>
    <name evidence="10" type="ORF">ANIA_07702</name>
</gene>
<keyword evidence="5" id="KW-0571">Peptide transport</keyword>
<reference evidence="11" key="1">
    <citation type="journal article" date="2005" name="Nature">
        <title>Sequencing of Aspergillus nidulans and comparative analysis with A. fumigatus and A. oryzae.</title>
        <authorList>
            <person name="Galagan J.E."/>
            <person name="Calvo S.E."/>
            <person name="Cuomo C."/>
            <person name="Ma L.J."/>
            <person name="Wortman J.R."/>
            <person name="Batzoglou S."/>
            <person name="Lee S.I."/>
            <person name="Basturkmen M."/>
            <person name="Spevak C.C."/>
            <person name="Clutterbuck J."/>
            <person name="Kapitonov V."/>
            <person name="Jurka J."/>
            <person name="Scazzocchio C."/>
            <person name="Farman M."/>
            <person name="Butler J."/>
            <person name="Purcell S."/>
            <person name="Harris S."/>
            <person name="Braus G.H."/>
            <person name="Draht O."/>
            <person name="Busch S."/>
            <person name="D'Enfert C."/>
            <person name="Bouchier C."/>
            <person name="Goldman G.H."/>
            <person name="Bell-Pedersen D."/>
            <person name="Griffiths-Jones S."/>
            <person name="Doonan J.H."/>
            <person name="Yu J."/>
            <person name="Vienken K."/>
            <person name="Pain A."/>
            <person name="Freitag M."/>
            <person name="Selker E.U."/>
            <person name="Archer D.B."/>
            <person name="Penalva M.A."/>
            <person name="Oakley B.R."/>
            <person name="Momany M."/>
            <person name="Tanaka T."/>
            <person name="Kumagai T."/>
            <person name="Asai K."/>
            <person name="Machida M."/>
            <person name="Nierman W.C."/>
            <person name="Denning D.W."/>
            <person name="Caddick M."/>
            <person name="Hynes M."/>
            <person name="Paoletti M."/>
            <person name="Fischer R."/>
            <person name="Miller B."/>
            <person name="Dyer P."/>
            <person name="Sachs M.S."/>
            <person name="Osmani S.A."/>
            <person name="Birren B.W."/>
        </authorList>
    </citation>
    <scope>NUCLEOTIDE SEQUENCE [LARGE SCALE GENOMIC DNA]</scope>
    <source>
        <strain evidence="11">FGSC A4 / ATCC 38163 / CBS 112.46 / NRRL 194 / M139</strain>
    </source>
</reference>
<comment type="subcellular location">
    <subcellularLocation>
        <location evidence="1">Membrane</location>
        <topology evidence="1">Multi-pass membrane protein</topology>
    </subcellularLocation>
</comment>
<feature type="transmembrane region" description="Helical" evidence="9">
    <location>
        <begin position="251"/>
        <end position="276"/>
    </location>
</feature>